<keyword evidence="1" id="KW-0812">Transmembrane</keyword>
<protein>
    <submittedName>
        <fullName evidence="2">Uncharacterized protein</fullName>
    </submittedName>
</protein>
<dbReference type="VEuPathDB" id="FungiDB:HpaG814799"/>
<feature type="transmembrane region" description="Helical" evidence="1">
    <location>
        <begin position="131"/>
        <end position="157"/>
    </location>
</feature>
<name>M4C6R2_HYAAE</name>
<accession>M4C6R2</accession>
<dbReference type="OMA" id="TEECQHT"/>
<reference evidence="3" key="1">
    <citation type="journal article" date="2010" name="Science">
        <title>Signatures of adaptation to obligate biotrophy in the Hyaloperonospora arabidopsidis genome.</title>
        <authorList>
            <person name="Baxter L."/>
            <person name="Tripathy S."/>
            <person name="Ishaque N."/>
            <person name="Boot N."/>
            <person name="Cabral A."/>
            <person name="Kemen E."/>
            <person name="Thines M."/>
            <person name="Ah-Fong A."/>
            <person name="Anderson R."/>
            <person name="Badejoko W."/>
            <person name="Bittner-Eddy P."/>
            <person name="Boore J.L."/>
            <person name="Chibucos M.C."/>
            <person name="Coates M."/>
            <person name="Dehal P."/>
            <person name="Delehaunty K."/>
            <person name="Dong S."/>
            <person name="Downton P."/>
            <person name="Dumas B."/>
            <person name="Fabro G."/>
            <person name="Fronick C."/>
            <person name="Fuerstenberg S.I."/>
            <person name="Fulton L."/>
            <person name="Gaulin E."/>
            <person name="Govers F."/>
            <person name="Hughes L."/>
            <person name="Humphray S."/>
            <person name="Jiang R.H."/>
            <person name="Judelson H."/>
            <person name="Kamoun S."/>
            <person name="Kyung K."/>
            <person name="Meijer H."/>
            <person name="Minx P."/>
            <person name="Morris P."/>
            <person name="Nelson J."/>
            <person name="Phuntumart V."/>
            <person name="Qutob D."/>
            <person name="Rehmany A."/>
            <person name="Rougon-Cardoso A."/>
            <person name="Ryden P."/>
            <person name="Torto-Alalibo T."/>
            <person name="Studholme D."/>
            <person name="Wang Y."/>
            <person name="Win J."/>
            <person name="Wood J."/>
            <person name="Clifton S.W."/>
            <person name="Rogers J."/>
            <person name="Van den Ackerveken G."/>
            <person name="Jones J.D."/>
            <person name="McDowell J.M."/>
            <person name="Beynon J."/>
            <person name="Tyler B.M."/>
        </authorList>
    </citation>
    <scope>NUCLEOTIDE SEQUENCE [LARGE SCALE GENOMIC DNA]</scope>
    <source>
        <strain evidence="3">Emoy2</strain>
    </source>
</reference>
<dbReference type="EMBL" id="JH598849">
    <property type="status" value="NOT_ANNOTATED_CDS"/>
    <property type="molecule type" value="Genomic_DNA"/>
</dbReference>
<keyword evidence="3" id="KW-1185">Reference proteome</keyword>
<organism evidence="2 3">
    <name type="scientific">Hyaloperonospora arabidopsidis (strain Emoy2)</name>
    <name type="common">Downy mildew agent</name>
    <name type="synonym">Peronospora arabidopsidis</name>
    <dbReference type="NCBI Taxonomy" id="559515"/>
    <lineage>
        <taxon>Eukaryota</taxon>
        <taxon>Sar</taxon>
        <taxon>Stramenopiles</taxon>
        <taxon>Oomycota</taxon>
        <taxon>Peronosporomycetes</taxon>
        <taxon>Peronosporales</taxon>
        <taxon>Peronosporaceae</taxon>
        <taxon>Hyaloperonospora</taxon>
    </lineage>
</organism>
<dbReference type="AlphaFoldDB" id="M4C6R2"/>
<feature type="transmembrane region" description="Helical" evidence="1">
    <location>
        <begin position="201"/>
        <end position="220"/>
    </location>
</feature>
<dbReference type="InParanoid" id="M4C6R2"/>
<evidence type="ECO:0000313" key="3">
    <source>
        <dbReference type="Proteomes" id="UP000011713"/>
    </source>
</evidence>
<evidence type="ECO:0000313" key="2">
    <source>
        <dbReference type="EnsemblProtists" id="HpaP814799"/>
    </source>
</evidence>
<keyword evidence="1" id="KW-1133">Transmembrane helix</keyword>
<keyword evidence="1" id="KW-0472">Membrane</keyword>
<sequence>MQKMLLADHCDGVGGVNNETKRSHGIFEKGLVGQLKTEECQHTLMTEPLKASTSVSLTSAGFDFHRPDVVRTVRSPLSPGQLLNEIMASRVRDKCQELVKMPSSRTLDRTAAVSSALLVMQLYASRRSRKVFLTFVQFVSASALSSVACCAIFLRFVQLLDVRWNLVRAISLLHYARPYLLRLTSTGTPQIDSQPARSGPVTVRTAATSVSVVVAALYVLRKLRR</sequence>
<dbReference type="HOGENOM" id="CLU_083186_0_0_1"/>
<evidence type="ECO:0000256" key="1">
    <source>
        <dbReference type="SAM" id="Phobius"/>
    </source>
</evidence>
<dbReference type="Proteomes" id="UP000011713">
    <property type="component" value="Unassembled WGS sequence"/>
</dbReference>
<dbReference type="EnsemblProtists" id="HpaT814799">
    <property type="protein sequence ID" value="HpaP814799"/>
    <property type="gene ID" value="HpaG814799"/>
</dbReference>
<proteinExistence type="predicted"/>
<reference evidence="2" key="2">
    <citation type="submission" date="2015-06" db="UniProtKB">
        <authorList>
            <consortium name="EnsemblProtists"/>
        </authorList>
    </citation>
    <scope>IDENTIFICATION</scope>
    <source>
        <strain evidence="2">Emoy2</strain>
    </source>
</reference>
<dbReference type="eggNOG" id="ENOG502RYJV">
    <property type="taxonomic scope" value="Eukaryota"/>
</dbReference>